<comment type="caution">
    <text evidence="2">The sequence shown here is derived from an EMBL/GenBank/DDBJ whole genome shotgun (WGS) entry which is preliminary data.</text>
</comment>
<dbReference type="InParanoid" id="A0A1Y2G3R5"/>
<dbReference type="InterPro" id="IPR011008">
    <property type="entry name" value="Dimeric_a/b-barrel"/>
</dbReference>
<proteinExistence type="predicted"/>
<dbReference type="OrthoDB" id="10011777at2759"/>
<reference evidence="2 3" key="1">
    <citation type="submission" date="2016-07" db="EMBL/GenBank/DDBJ databases">
        <title>Pervasive Adenine N6-methylation of Active Genes in Fungi.</title>
        <authorList>
            <consortium name="DOE Joint Genome Institute"/>
            <person name="Mondo S.J."/>
            <person name="Dannebaum R.O."/>
            <person name="Kuo R.C."/>
            <person name="Labutti K."/>
            <person name="Haridas S."/>
            <person name="Kuo A."/>
            <person name="Salamov A."/>
            <person name="Ahrendt S.R."/>
            <person name="Lipzen A."/>
            <person name="Sullivan W."/>
            <person name="Andreopoulos W.B."/>
            <person name="Clum A."/>
            <person name="Lindquist E."/>
            <person name="Daum C."/>
            <person name="Ramamoorthy G.K."/>
            <person name="Gryganskyi A."/>
            <person name="Culley D."/>
            <person name="Magnuson J.K."/>
            <person name="James T.Y."/>
            <person name="O'Malley M.A."/>
            <person name="Stajich J.E."/>
            <person name="Spatafora J.W."/>
            <person name="Visel A."/>
            <person name="Grigoriev I.V."/>
        </authorList>
    </citation>
    <scope>NUCLEOTIDE SEQUENCE [LARGE SCALE GENOMIC DNA]</scope>
    <source>
        <strain evidence="2 3">62-1032</strain>
    </source>
</reference>
<accession>A0A1Y2G3R5</accession>
<protein>
    <recommendedName>
        <fullName evidence="1">ABM domain-containing protein</fullName>
    </recommendedName>
</protein>
<keyword evidence="3" id="KW-1185">Reference proteome</keyword>
<dbReference type="InterPro" id="IPR007138">
    <property type="entry name" value="ABM_dom"/>
</dbReference>
<dbReference type="EMBL" id="MCGR01000005">
    <property type="protein sequence ID" value="ORY89670.1"/>
    <property type="molecule type" value="Genomic_DNA"/>
</dbReference>
<evidence type="ECO:0000259" key="1">
    <source>
        <dbReference type="Pfam" id="PF03992"/>
    </source>
</evidence>
<feature type="domain" description="ABM" evidence="1">
    <location>
        <begin position="6"/>
        <end position="76"/>
    </location>
</feature>
<evidence type="ECO:0000313" key="2">
    <source>
        <dbReference type="EMBL" id="ORY89670.1"/>
    </source>
</evidence>
<dbReference type="Pfam" id="PF03992">
    <property type="entry name" value="ABM"/>
    <property type="match status" value="1"/>
</dbReference>
<dbReference type="SUPFAM" id="SSF54909">
    <property type="entry name" value="Dimeric alpha+beta barrel"/>
    <property type="match status" value="1"/>
</dbReference>
<dbReference type="Gene3D" id="3.30.70.100">
    <property type="match status" value="1"/>
</dbReference>
<dbReference type="Proteomes" id="UP000193467">
    <property type="component" value="Unassembled WGS sequence"/>
</dbReference>
<gene>
    <name evidence="2" type="ORF">BCR35DRAFT_350119</name>
</gene>
<sequence length="100" mass="10888">MSYNKVVQVATLKSKPAQGDRLAALLSAIREHALTNLEPGALEYRLARDGDSFVCWEVYKDQAAIEAHLENPGVKVLFAEIAKGDLLEGNPVIQAGLQEI</sequence>
<dbReference type="AlphaFoldDB" id="A0A1Y2G3R5"/>
<organism evidence="2 3">
    <name type="scientific">Leucosporidium creatinivorum</name>
    <dbReference type="NCBI Taxonomy" id="106004"/>
    <lineage>
        <taxon>Eukaryota</taxon>
        <taxon>Fungi</taxon>
        <taxon>Dikarya</taxon>
        <taxon>Basidiomycota</taxon>
        <taxon>Pucciniomycotina</taxon>
        <taxon>Microbotryomycetes</taxon>
        <taxon>Leucosporidiales</taxon>
        <taxon>Leucosporidium</taxon>
    </lineage>
</organism>
<evidence type="ECO:0000313" key="3">
    <source>
        <dbReference type="Proteomes" id="UP000193467"/>
    </source>
</evidence>
<name>A0A1Y2G3R5_9BASI</name>